<accession>A0A4S8LA41</accession>
<feature type="transmembrane region" description="Helical" evidence="1">
    <location>
        <begin position="53"/>
        <end position="72"/>
    </location>
</feature>
<evidence type="ECO:0000313" key="2">
    <source>
        <dbReference type="EMBL" id="THU85599.1"/>
    </source>
</evidence>
<evidence type="ECO:0008006" key="4">
    <source>
        <dbReference type="Google" id="ProtNLM"/>
    </source>
</evidence>
<sequence length="94" mass="10875">MTAYRCRICNRCMKKYDHHCPVVRDKPMCWNTQRSGLCHVYPSLNRMCFSLSTVLYVLLGIGNLLTASYYHFRFHMSLSPLISSHSFSPASHVS</sequence>
<reference evidence="2 3" key="1">
    <citation type="journal article" date="2019" name="Nat. Ecol. Evol.">
        <title>Megaphylogeny resolves global patterns of mushroom evolution.</title>
        <authorList>
            <person name="Varga T."/>
            <person name="Krizsan K."/>
            <person name="Foldi C."/>
            <person name="Dima B."/>
            <person name="Sanchez-Garcia M."/>
            <person name="Sanchez-Ramirez S."/>
            <person name="Szollosi G.J."/>
            <person name="Szarkandi J.G."/>
            <person name="Papp V."/>
            <person name="Albert L."/>
            <person name="Andreopoulos W."/>
            <person name="Angelini C."/>
            <person name="Antonin V."/>
            <person name="Barry K.W."/>
            <person name="Bougher N.L."/>
            <person name="Buchanan P."/>
            <person name="Buyck B."/>
            <person name="Bense V."/>
            <person name="Catcheside P."/>
            <person name="Chovatia M."/>
            <person name="Cooper J."/>
            <person name="Damon W."/>
            <person name="Desjardin D."/>
            <person name="Finy P."/>
            <person name="Geml J."/>
            <person name="Haridas S."/>
            <person name="Hughes K."/>
            <person name="Justo A."/>
            <person name="Karasinski D."/>
            <person name="Kautmanova I."/>
            <person name="Kiss B."/>
            <person name="Kocsube S."/>
            <person name="Kotiranta H."/>
            <person name="LaButti K.M."/>
            <person name="Lechner B.E."/>
            <person name="Liimatainen K."/>
            <person name="Lipzen A."/>
            <person name="Lukacs Z."/>
            <person name="Mihaltcheva S."/>
            <person name="Morgado L.N."/>
            <person name="Niskanen T."/>
            <person name="Noordeloos M.E."/>
            <person name="Ohm R.A."/>
            <person name="Ortiz-Santana B."/>
            <person name="Ovrebo C."/>
            <person name="Racz N."/>
            <person name="Riley R."/>
            <person name="Savchenko A."/>
            <person name="Shiryaev A."/>
            <person name="Soop K."/>
            <person name="Spirin V."/>
            <person name="Szebenyi C."/>
            <person name="Tomsovsky M."/>
            <person name="Tulloss R.E."/>
            <person name="Uehling J."/>
            <person name="Grigoriev I.V."/>
            <person name="Vagvolgyi C."/>
            <person name="Papp T."/>
            <person name="Martin F.M."/>
            <person name="Miettinen O."/>
            <person name="Hibbett D.S."/>
            <person name="Nagy L.G."/>
        </authorList>
    </citation>
    <scope>NUCLEOTIDE SEQUENCE [LARGE SCALE GENOMIC DNA]</scope>
    <source>
        <strain evidence="2 3">CBS 962.96</strain>
    </source>
</reference>
<dbReference type="EMBL" id="ML179538">
    <property type="protein sequence ID" value="THU85599.1"/>
    <property type="molecule type" value="Genomic_DNA"/>
</dbReference>
<evidence type="ECO:0000313" key="3">
    <source>
        <dbReference type="Proteomes" id="UP000297245"/>
    </source>
</evidence>
<keyword evidence="3" id="KW-1185">Reference proteome</keyword>
<evidence type="ECO:0000256" key="1">
    <source>
        <dbReference type="SAM" id="Phobius"/>
    </source>
</evidence>
<keyword evidence="1" id="KW-0472">Membrane</keyword>
<dbReference type="PROSITE" id="PS50216">
    <property type="entry name" value="DHHC"/>
    <property type="match status" value="1"/>
</dbReference>
<name>A0A4S8LA41_DENBC</name>
<proteinExistence type="predicted"/>
<dbReference type="AlphaFoldDB" id="A0A4S8LA41"/>
<protein>
    <recommendedName>
        <fullName evidence="4">Protein S-acyltransferase</fullName>
    </recommendedName>
</protein>
<dbReference type="Proteomes" id="UP000297245">
    <property type="component" value="Unassembled WGS sequence"/>
</dbReference>
<gene>
    <name evidence="2" type="ORF">K435DRAFT_385817</name>
</gene>
<keyword evidence="1" id="KW-1133">Transmembrane helix</keyword>
<dbReference type="OrthoDB" id="9909019at2759"/>
<keyword evidence="1" id="KW-0812">Transmembrane</keyword>
<organism evidence="2 3">
    <name type="scientific">Dendrothele bispora (strain CBS 962.96)</name>
    <dbReference type="NCBI Taxonomy" id="1314807"/>
    <lineage>
        <taxon>Eukaryota</taxon>
        <taxon>Fungi</taxon>
        <taxon>Dikarya</taxon>
        <taxon>Basidiomycota</taxon>
        <taxon>Agaricomycotina</taxon>
        <taxon>Agaricomycetes</taxon>
        <taxon>Agaricomycetidae</taxon>
        <taxon>Agaricales</taxon>
        <taxon>Agaricales incertae sedis</taxon>
        <taxon>Dendrothele</taxon>
    </lineage>
</organism>